<comment type="caution">
    <text evidence="2">The sequence shown here is derived from an EMBL/GenBank/DDBJ whole genome shotgun (WGS) entry which is preliminary data.</text>
</comment>
<accession>A0ABR5S372</accession>
<name>A0ABR5S372_9MICO</name>
<dbReference type="EMBL" id="LDRB01000086">
    <property type="protein sequence ID" value="KTR38163.1"/>
    <property type="molecule type" value="Genomic_DNA"/>
</dbReference>
<reference evidence="2 3" key="1">
    <citation type="journal article" date="2016" name="Front. Microbiol.">
        <title>Genomic Resource of Rice Seed Associated Bacteria.</title>
        <authorList>
            <person name="Midha S."/>
            <person name="Bansal K."/>
            <person name="Sharma S."/>
            <person name="Kumar N."/>
            <person name="Patil P.P."/>
            <person name="Chaudhry V."/>
            <person name="Patil P.B."/>
        </authorList>
    </citation>
    <scope>NUCLEOTIDE SEQUENCE [LARGE SCALE GENOMIC DNA]</scope>
    <source>
        <strain evidence="2 3">NS263</strain>
    </source>
</reference>
<evidence type="ECO:0000256" key="1">
    <source>
        <dbReference type="SAM" id="SignalP"/>
    </source>
</evidence>
<dbReference type="RefSeq" id="WP_058729927.1">
    <property type="nucleotide sequence ID" value="NZ_LDRB01000086.1"/>
</dbReference>
<dbReference type="Proteomes" id="UP000078335">
    <property type="component" value="Unassembled WGS sequence"/>
</dbReference>
<evidence type="ECO:0000313" key="3">
    <source>
        <dbReference type="Proteomes" id="UP000078335"/>
    </source>
</evidence>
<protein>
    <submittedName>
        <fullName evidence="2">Uncharacterized protein</fullName>
    </submittedName>
</protein>
<organism evidence="2 3">
    <name type="scientific">Curtobacterium oceanosedimentum</name>
    <dbReference type="NCBI Taxonomy" id="465820"/>
    <lineage>
        <taxon>Bacteria</taxon>
        <taxon>Bacillati</taxon>
        <taxon>Actinomycetota</taxon>
        <taxon>Actinomycetes</taxon>
        <taxon>Micrococcales</taxon>
        <taxon>Microbacteriaceae</taxon>
        <taxon>Curtobacterium</taxon>
    </lineage>
</organism>
<feature type="chain" id="PRO_5046422759" evidence="1">
    <location>
        <begin position="32"/>
        <end position="228"/>
    </location>
</feature>
<gene>
    <name evidence="2" type="ORF">NS263_14300</name>
</gene>
<sequence>MRKSLKTSITLATTGALVLGGAAFGISSANAATPNVQTVSSSSEASKIPAPVASVPDVLGGDTSVALDSSFTDALTSLGLTPGVSGDAKLENGAVSFPITAGSVTYWSPDGDYRPYVQGLLNHNGSGLTLKAGDTTVTLENFVVNPGSSKLYGDVLVNGEVAASNAYLFELWGGSLKPLQLEGDNAVLTGTTVHISEDAAGLLNKTFSTDAVKRGMLVGTATITAQIK</sequence>
<proteinExistence type="predicted"/>
<keyword evidence="1" id="KW-0732">Signal</keyword>
<evidence type="ECO:0000313" key="2">
    <source>
        <dbReference type="EMBL" id="KTR38163.1"/>
    </source>
</evidence>
<keyword evidence="3" id="KW-1185">Reference proteome</keyword>
<feature type="signal peptide" evidence="1">
    <location>
        <begin position="1"/>
        <end position="31"/>
    </location>
</feature>